<dbReference type="InterPro" id="IPR029058">
    <property type="entry name" value="AB_hydrolase_fold"/>
</dbReference>
<dbReference type="PROSITE" id="PS01174">
    <property type="entry name" value="LIPASE_GDXG_SER"/>
    <property type="match status" value="1"/>
</dbReference>
<keyword evidence="2 5" id="KW-0378">Hydrolase</keyword>
<dbReference type="Pfam" id="PF07859">
    <property type="entry name" value="Abhydrolase_3"/>
    <property type="match status" value="1"/>
</dbReference>
<accession>A0AA42BSV5</accession>
<evidence type="ECO:0000313" key="5">
    <source>
        <dbReference type="EMBL" id="MCS5724566.1"/>
    </source>
</evidence>
<evidence type="ECO:0000256" key="2">
    <source>
        <dbReference type="ARBA" id="ARBA00022801"/>
    </source>
</evidence>
<gene>
    <name evidence="5" type="ORF">N1028_01515</name>
</gene>
<dbReference type="Proteomes" id="UP001165587">
    <property type="component" value="Unassembled WGS sequence"/>
</dbReference>
<feature type="domain" description="Alpha/beta hydrolase fold-3" evidence="4">
    <location>
        <begin position="83"/>
        <end position="281"/>
    </location>
</feature>
<evidence type="ECO:0000256" key="1">
    <source>
        <dbReference type="ARBA" id="ARBA00010515"/>
    </source>
</evidence>
<dbReference type="AlphaFoldDB" id="A0AA42BSV5"/>
<name>A0AA42BSV5_9MICO</name>
<dbReference type="InterPro" id="IPR013094">
    <property type="entry name" value="AB_hydrolase_3"/>
</dbReference>
<reference evidence="5" key="1">
    <citation type="submission" date="2022-08" db="EMBL/GenBank/DDBJ databases">
        <authorList>
            <person name="Deng Y."/>
            <person name="Han X.-F."/>
            <person name="Zhang Y.-Q."/>
        </authorList>
    </citation>
    <scope>NUCLEOTIDE SEQUENCE</scope>
    <source>
        <strain evidence="5">CPCC 203407</strain>
    </source>
</reference>
<sequence>MSEPLDPDTATLLAEIDQQPAPPIAQSTPEQLRAGFSDLLRRLHPHTPAPFAGTTRDDTVRNGPAEIPVRVYQPTDADGDDVVVYIHGGGWVLGGLDSADPAAAELAMTMGVRVISVGYRLAPEHPYPAAYDDALAVTRSVAATNPRWLGVAGDSAGGNLAAAIGRTAPDEHVRVDAQLLFYPALDPTMRAASHTDFADGFLLTREAMAFYWAAYKGDAESTSESFTPYDAASLIGSPPTVITTAGYDPLRDEGEQFAARLLDSGIQTIHIPSPTLIHGWVDQMDRVPAAAEAFRQGASAFNELRIQHRSQTGTSP</sequence>
<dbReference type="PANTHER" id="PTHR48081:SF8">
    <property type="entry name" value="ALPHA_BETA HYDROLASE FOLD-3 DOMAIN-CONTAINING PROTEIN-RELATED"/>
    <property type="match status" value="1"/>
</dbReference>
<evidence type="ECO:0000256" key="3">
    <source>
        <dbReference type="PROSITE-ProRule" id="PRU10038"/>
    </source>
</evidence>
<evidence type="ECO:0000259" key="4">
    <source>
        <dbReference type="Pfam" id="PF07859"/>
    </source>
</evidence>
<dbReference type="GO" id="GO:0016787">
    <property type="term" value="F:hydrolase activity"/>
    <property type="evidence" value="ECO:0007669"/>
    <property type="project" value="UniProtKB-KW"/>
</dbReference>
<dbReference type="InterPro" id="IPR050300">
    <property type="entry name" value="GDXG_lipolytic_enzyme"/>
</dbReference>
<dbReference type="InterPro" id="IPR033140">
    <property type="entry name" value="Lipase_GDXG_put_SER_AS"/>
</dbReference>
<keyword evidence="6" id="KW-1185">Reference proteome</keyword>
<dbReference type="EMBL" id="JANLCK010000001">
    <property type="protein sequence ID" value="MCS5724566.1"/>
    <property type="molecule type" value="Genomic_DNA"/>
</dbReference>
<dbReference type="SUPFAM" id="SSF53474">
    <property type="entry name" value="alpha/beta-Hydrolases"/>
    <property type="match status" value="1"/>
</dbReference>
<dbReference type="Gene3D" id="3.40.50.1820">
    <property type="entry name" value="alpha/beta hydrolase"/>
    <property type="match status" value="1"/>
</dbReference>
<feature type="active site" evidence="3">
    <location>
        <position position="155"/>
    </location>
</feature>
<proteinExistence type="inferred from homology"/>
<organism evidence="5 6">
    <name type="scientific">Herbiconiux oxytropis</name>
    <dbReference type="NCBI Taxonomy" id="2970915"/>
    <lineage>
        <taxon>Bacteria</taxon>
        <taxon>Bacillati</taxon>
        <taxon>Actinomycetota</taxon>
        <taxon>Actinomycetes</taxon>
        <taxon>Micrococcales</taxon>
        <taxon>Microbacteriaceae</taxon>
        <taxon>Herbiconiux</taxon>
    </lineage>
</organism>
<comment type="caution">
    <text evidence="5">The sequence shown here is derived from an EMBL/GenBank/DDBJ whole genome shotgun (WGS) entry which is preliminary data.</text>
</comment>
<dbReference type="PANTHER" id="PTHR48081">
    <property type="entry name" value="AB HYDROLASE SUPERFAMILY PROTEIN C4A8.06C"/>
    <property type="match status" value="1"/>
</dbReference>
<protein>
    <submittedName>
        <fullName evidence="5">Alpha/beta hydrolase</fullName>
    </submittedName>
</protein>
<comment type="similarity">
    <text evidence="1">Belongs to the 'GDXG' lipolytic enzyme family.</text>
</comment>
<dbReference type="RefSeq" id="WP_259524991.1">
    <property type="nucleotide sequence ID" value="NZ_JANLCK010000001.1"/>
</dbReference>
<evidence type="ECO:0000313" key="6">
    <source>
        <dbReference type="Proteomes" id="UP001165587"/>
    </source>
</evidence>